<name>A0A7J7HXG1_CAMSI</name>
<dbReference type="AlphaFoldDB" id="A0A7J7HXG1"/>
<dbReference type="Proteomes" id="UP000593564">
    <property type="component" value="Unassembled WGS sequence"/>
</dbReference>
<reference evidence="3" key="1">
    <citation type="journal article" date="2020" name="Nat. Commun.">
        <title>Genome assembly of wild tea tree DASZ reveals pedigree and selection history of tea varieties.</title>
        <authorList>
            <person name="Zhang W."/>
            <person name="Zhang Y."/>
            <person name="Qiu H."/>
            <person name="Guo Y."/>
            <person name="Wan H."/>
            <person name="Zhang X."/>
            <person name="Scossa F."/>
            <person name="Alseekh S."/>
            <person name="Zhang Q."/>
            <person name="Wang P."/>
            <person name="Xu L."/>
            <person name="Schmidt M.H."/>
            <person name="Jia X."/>
            <person name="Li D."/>
            <person name="Zhu A."/>
            <person name="Guo F."/>
            <person name="Chen W."/>
            <person name="Ni D."/>
            <person name="Usadel B."/>
            <person name="Fernie A.R."/>
            <person name="Wen W."/>
        </authorList>
    </citation>
    <scope>NUCLEOTIDE SEQUENCE [LARGE SCALE GENOMIC DNA]</scope>
    <source>
        <strain evidence="3">cv. G240</strain>
    </source>
</reference>
<proteinExistence type="predicted"/>
<evidence type="ECO:0000313" key="3">
    <source>
        <dbReference type="Proteomes" id="UP000593564"/>
    </source>
</evidence>
<evidence type="ECO:0000256" key="1">
    <source>
        <dbReference type="SAM" id="Phobius"/>
    </source>
</evidence>
<keyword evidence="3" id="KW-1185">Reference proteome</keyword>
<sequence length="81" mass="9204">MQKYFIVILYFHGVTFWLLQLDWFIDGLVRSSGIGPCNHYHEEGGDGIVDVAPDLGYEPQVEMVSLSIVLFSLNLISWITV</sequence>
<keyword evidence="1" id="KW-0812">Transmembrane</keyword>
<protein>
    <submittedName>
        <fullName evidence="2">Uncharacterized protein</fullName>
    </submittedName>
</protein>
<organism evidence="2 3">
    <name type="scientific">Camellia sinensis</name>
    <name type="common">Tea plant</name>
    <name type="synonym">Thea sinensis</name>
    <dbReference type="NCBI Taxonomy" id="4442"/>
    <lineage>
        <taxon>Eukaryota</taxon>
        <taxon>Viridiplantae</taxon>
        <taxon>Streptophyta</taxon>
        <taxon>Embryophyta</taxon>
        <taxon>Tracheophyta</taxon>
        <taxon>Spermatophyta</taxon>
        <taxon>Magnoliopsida</taxon>
        <taxon>eudicotyledons</taxon>
        <taxon>Gunneridae</taxon>
        <taxon>Pentapetalae</taxon>
        <taxon>asterids</taxon>
        <taxon>Ericales</taxon>
        <taxon>Theaceae</taxon>
        <taxon>Camellia</taxon>
    </lineage>
</organism>
<gene>
    <name evidence="2" type="ORF">HYC85_004156</name>
</gene>
<feature type="transmembrane region" description="Helical" evidence="1">
    <location>
        <begin position="7"/>
        <end position="25"/>
    </location>
</feature>
<dbReference type="EMBL" id="JACBKZ010000002">
    <property type="protein sequence ID" value="KAF5956931.1"/>
    <property type="molecule type" value="Genomic_DNA"/>
</dbReference>
<evidence type="ECO:0000313" key="2">
    <source>
        <dbReference type="EMBL" id="KAF5956931.1"/>
    </source>
</evidence>
<reference evidence="2 3" key="2">
    <citation type="submission" date="2020-07" db="EMBL/GenBank/DDBJ databases">
        <title>Genome assembly of wild tea tree DASZ reveals pedigree and selection history of tea varieties.</title>
        <authorList>
            <person name="Zhang W."/>
        </authorList>
    </citation>
    <scope>NUCLEOTIDE SEQUENCE [LARGE SCALE GENOMIC DNA]</scope>
    <source>
        <strain evidence="3">cv. G240</strain>
        <tissue evidence="2">Leaf</tissue>
    </source>
</reference>
<keyword evidence="1" id="KW-0472">Membrane</keyword>
<comment type="caution">
    <text evidence="2">The sequence shown here is derived from an EMBL/GenBank/DDBJ whole genome shotgun (WGS) entry which is preliminary data.</text>
</comment>
<keyword evidence="1" id="KW-1133">Transmembrane helix</keyword>
<accession>A0A7J7HXG1</accession>